<gene>
    <name evidence="4" type="primary">LOC129922482</name>
</gene>
<evidence type="ECO:0000313" key="4">
    <source>
        <dbReference type="RefSeq" id="XP_055864801.1"/>
    </source>
</evidence>
<reference evidence="4" key="1">
    <citation type="submission" date="2025-08" db="UniProtKB">
        <authorList>
            <consortium name="RefSeq"/>
        </authorList>
    </citation>
    <scope>IDENTIFICATION</scope>
</reference>
<dbReference type="GeneID" id="129922482"/>
<keyword evidence="3" id="KW-1185">Reference proteome</keyword>
<feature type="transmembrane region" description="Helical" evidence="2">
    <location>
        <begin position="146"/>
        <end position="166"/>
    </location>
</feature>
<dbReference type="RefSeq" id="XP_055864801.1">
    <property type="nucleotide sequence ID" value="XM_056008826.1"/>
</dbReference>
<dbReference type="OrthoDB" id="10307764at2759"/>
<feature type="region of interest" description="Disordered" evidence="1">
    <location>
        <begin position="76"/>
        <end position="95"/>
    </location>
</feature>
<protein>
    <submittedName>
        <fullName evidence="4">Uncharacterized protein LOC129922482</fullName>
    </submittedName>
</protein>
<evidence type="ECO:0000313" key="3">
    <source>
        <dbReference type="Proteomes" id="UP001165740"/>
    </source>
</evidence>
<accession>A0A9W2YQ44</accession>
<dbReference type="AlphaFoldDB" id="A0A9W2YQ44"/>
<evidence type="ECO:0000256" key="1">
    <source>
        <dbReference type="SAM" id="MobiDB-lite"/>
    </source>
</evidence>
<dbReference type="Proteomes" id="UP001165740">
    <property type="component" value="Chromosome 1"/>
</dbReference>
<organism evidence="3 4">
    <name type="scientific">Biomphalaria glabrata</name>
    <name type="common">Bloodfluke planorb</name>
    <name type="synonym">Freshwater snail</name>
    <dbReference type="NCBI Taxonomy" id="6526"/>
    <lineage>
        <taxon>Eukaryota</taxon>
        <taxon>Metazoa</taxon>
        <taxon>Spiralia</taxon>
        <taxon>Lophotrochozoa</taxon>
        <taxon>Mollusca</taxon>
        <taxon>Gastropoda</taxon>
        <taxon>Heterobranchia</taxon>
        <taxon>Euthyneura</taxon>
        <taxon>Panpulmonata</taxon>
        <taxon>Hygrophila</taxon>
        <taxon>Lymnaeoidea</taxon>
        <taxon>Planorbidae</taxon>
        <taxon>Biomphalaria</taxon>
    </lineage>
</organism>
<keyword evidence="2" id="KW-0812">Transmembrane</keyword>
<feature type="transmembrane region" description="Helical" evidence="2">
    <location>
        <begin position="113"/>
        <end position="134"/>
    </location>
</feature>
<proteinExistence type="predicted"/>
<keyword evidence="2" id="KW-0472">Membrane</keyword>
<evidence type="ECO:0000256" key="2">
    <source>
        <dbReference type="SAM" id="Phobius"/>
    </source>
</evidence>
<sequence length="175" mass="20365">MPDACMSQDCSRRCSCHEHRDCRTRSTSHHNYCDESNYEEESRTRCESPRYKVMGKRELQESFMNECSCCCKAKPPPEPEKPGCEIPEPSSEEEDQIAVVREDPCEDEGARKLGLYVKMAIFLIMFVALSYLLYRFLQSYSKAHEIMNVMFLLLITLILFEPKHFIPSLVMNNIC</sequence>
<name>A0A9W2YQ44_BIOGL</name>
<keyword evidence="2" id="KW-1133">Transmembrane helix</keyword>